<organism evidence="1">
    <name type="scientific">Solanum lycopersicum</name>
    <name type="common">Tomato</name>
    <name type="synonym">Lycopersicon esculentum</name>
    <dbReference type="NCBI Taxonomy" id="4081"/>
    <lineage>
        <taxon>Eukaryota</taxon>
        <taxon>Viridiplantae</taxon>
        <taxon>Streptophyta</taxon>
        <taxon>Embryophyta</taxon>
        <taxon>Tracheophyta</taxon>
        <taxon>Spermatophyta</taxon>
        <taxon>Magnoliopsida</taxon>
        <taxon>eudicotyledons</taxon>
        <taxon>Gunneridae</taxon>
        <taxon>Pentapetalae</taxon>
        <taxon>asterids</taxon>
        <taxon>lamiids</taxon>
        <taxon>Solanales</taxon>
        <taxon>Solanaceae</taxon>
        <taxon>Solanoideae</taxon>
        <taxon>Solaneae</taxon>
        <taxon>Solanum</taxon>
        <taxon>Solanum subgen. Lycopersicon</taxon>
    </lineage>
</organism>
<reference evidence="1" key="1">
    <citation type="journal article" date="2012" name="Nature">
        <title>The tomato genome sequence provides insights into fleshy fruit evolution.</title>
        <authorList>
            <consortium name="Tomato Genome Consortium"/>
        </authorList>
    </citation>
    <scope>NUCLEOTIDE SEQUENCE [LARGE SCALE GENOMIC DNA]</scope>
    <source>
        <strain evidence="1">cv. Heinz 1706</strain>
    </source>
</reference>
<protein>
    <recommendedName>
        <fullName evidence="3">Reverse transcriptase Ty1/copia-type domain-containing protein</fullName>
    </recommendedName>
</protein>
<keyword evidence="2" id="KW-1185">Reference proteome</keyword>
<evidence type="ECO:0000313" key="1">
    <source>
        <dbReference type="EnsemblPlants" id="Solyc09g018685.1.1"/>
    </source>
</evidence>
<dbReference type="EnsemblPlants" id="Solyc09g018685.1.1">
    <property type="protein sequence ID" value="Solyc09g018685.1.1"/>
    <property type="gene ID" value="Solyc09g018685.1"/>
</dbReference>
<name>A0A3Q7I0B8_SOLLC</name>
<dbReference type="AlphaFoldDB" id="A0A3Q7I0B8"/>
<sequence length="101" mass="11200">MGYGASKSDTSLFIYIENDVTIYIMLNVDDIIIMRSHTSFLDSIISKLGSEFSIRDLGPLSYFRGVQVSTGPDGLHATVLTFSNPYGSEYKASYRGQPTIF</sequence>
<reference evidence="1" key="2">
    <citation type="submission" date="2019-01" db="UniProtKB">
        <authorList>
            <consortium name="EnsemblPlants"/>
        </authorList>
    </citation>
    <scope>IDENTIFICATION</scope>
    <source>
        <strain evidence="1">cv. Heinz 1706</strain>
    </source>
</reference>
<dbReference type="InParanoid" id="A0A3Q7I0B8"/>
<evidence type="ECO:0000313" key="2">
    <source>
        <dbReference type="Proteomes" id="UP000004994"/>
    </source>
</evidence>
<dbReference type="Gramene" id="Solyc09g018685.1.1">
    <property type="protein sequence ID" value="Solyc09g018685.1.1"/>
    <property type="gene ID" value="Solyc09g018685.1"/>
</dbReference>
<dbReference type="Proteomes" id="UP000004994">
    <property type="component" value="Chromosome 9"/>
</dbReference>
<evidence type="ECO:0008006" key="3">
    <source>
        <dbReference type="Google" id="ProtNLM"/>
    </source>
</evidence>
<accession>A0A3Q7I0B8</accession>
<proteinExistence type="predicted"/>
<dbReference type="OMA" id="FKLAIDY"/>